<reference evidence="1 2" key="1">
    <citation type="submission" date="2018-12" db="EMBL/GenBank/DDBJ databases">
        <authorList>
            <person name="Li S."/>
            <person name="Yang R."/>
            <person name="Chen G."/>
            <person name="Zou L."/>
            <person name="Zhang C."/>
            <person name="Chen Y."/>
            <person name="Liu Z."/>
            <person name="Li Y."/>
            <person name="Yan Y."/>
            <person name="Huang M."/>
            <person name="Chen T."/>
        </authorList>
    </citation>
    <scope>NUCLEOTIDE SEQUENCE [LARGE SCALE GENOMIC DNA]</scope>
    <source>
        <strain evidence="1 2">2014</strain>
    </source>
</reference>
<name>A0ABN5THW2_9PSED</name>
<sequence>MTVMTCRSGLVSRKGCAAAPTIYVTCTVAGAAAQPFRDTRPLLQGAVLPAGYGKVAPFHVTGLRCT</sequence>
<dbReference type="Proteomes" id="UP000272622">
    <property type="component" value="Chromosome"/>
</dbReference>
<evidence type="ECO:0000313" key="1">
    <source>
        <dbReference type="EMBL" id="AZL74709.1"/>
    </source>
</evidence>
<evidence type="ECO:0000313" key="2">
    <source>
        <dbReference type="Proteomes" id="UP000272622"/>
    </source>
</evidence>
<protein>
    <submittedName>
        <fullName evidence="1">Uncharacterized protein</fullName>
    </submittedName>
</protein>
<keyword evidence="2" id="KW-1185">Reference proteome</keyword>
<dbReference type="EMBL" id="CP034337">
    <property type="protein sequence ID" value="AZL74709.1"/>
    <property type="molecule type" value="Genomic_DNA"/>
</dbReference>
<gene>
    <name evidence="1" type="ORF">EI693_17170</name>
</gene>
<proteinExistence type="predicted"/>
<accession>A0ABN5THW2</accession>
<organism evidence="1 2">
    <name type="scientific">Pseudomonas oryziphila</name>
    <dbReference type="NCBI Taxonomy" id="2894079"/>
    <lineage>
        <taxon>Bacteria</taxon>
        <taxon>Pseudomonadati</taxon>
        <taxon>Pseudomonadota</taxon>
        <taxon>Gammaproteobacteria</taxon>
        <taxon>Pseudomonadales</taxon>
        <taxon>Pseudomonadaceae</taxon>
        <taxon>Pseudomonas</taxon>
    </lineage>
</organism>